<comment type="caution">
    <text evidence="2">The sequence shown here is derived from an EMBL/GenBank/DDBJ whole genome shotgun (WGS) entry which is preliminary data.</text>
</comment>
<organism evidence="2 3">
    <name type="scientific">Micromonospora endophytica</name>
    <dbReference type="NCBI Taxonomy" id="515350"/>
    <lineage>
        <taxon>Bacteria</taxon>
        <taxon>Bacillati</taxon>
        <taxon>Actinomycetota</taxon>
        <taxon>Actinomycetes</taxon>
        <taxon>Micromonosporales</taxon>
        <taxon>Micromonosporaceae</taxon>
        <taxon>Micromonospora</taxon>
    </lineage>
</organism>
<evidence type="ECO:0000256" key="1">
    <source>
        <dbReference type="SAM" id="MobiDB-lite"/>
    </source>
</evidence>
<dbReference type="Proteomes" id="UP000248627">
    <property type="component" value="Unassembled WGS sequence"/>
</dbReference>
<name>A0A2W2CSI7_9ACTN</name>
<dbReference type="InterPro" id="IPR011990">
    <property type="entry name" value="TPR-like_helical_dom_sf"/>
</dbReference>
<dbReference type="OrthoDB" id="56388at2"/>
<evidence type="ECO:0000313" key="2">
    <source>
        <dbReference type="EMBL" id="PZF94608.1"/>
    </source>
</evidence>
<accession>A0A2W2CSI7</accession>
<dbReference type="RefSeq" id="WP_111244158.1">
    <property type="nucleotide sequence ID" value="NZ_AP023358.1"/>
</dbReference>
<dbReference type="SUPFAM" id="SSF48452">
    <property type="entry name" value="TPR-like"/>
    <property type="match status" value="1"/>
</dbReference>
<dbReference type="AlphaFoldDB" id="A0A2W2CSI7"/>
<feature type="compositionally biased region" description="Acidic residues" evidence="1">
    <location>
        <begin position="666"/>
        <end position="678"/>
    </location>
</feature>
<protein>
    <submittedName>
        <fullName evidence="2">Uncharacterized protein</fullName>
    </submittedName>
</protein>
<feature type="region of interest" description="Disordered" evidence="1">
    <location>
        <begin position="658"/>
        <end position="678"/>
    </location>
</feature>
<reference evidence="2 3" key="1">
    <citation type="submission" date="2018-01" db="EMBL/GenBank/DDBJ databases">
        <title>Draft genome sequence of Jishengella endophytica.</title>
        <authorList>
            <person name="Sahin N."/>
            <person name="Ay H."/>
            <person name="Saygin H."/>
        </authorList>
    </citation>
    <scope>NUCLEOTIDE SEQUENCE [LARGE SCALE GENOMIC DNA]</scope>
    <source>
        <strain evidence="2 3">DSM 45430</strain>
    </source>
</reference>
<proteinExistence type="predicted"/>
<gene>
    <name evidence="2" type="ORF">C1I93_16350</name>
</gene>
<keyword evidence="3" id="KW-1185">Reference proteome</keyword>
<sequence length="678" mass="75006">MTTSAQELHERLHQAYRLPRGPARFAALDAVFRHADAAGDVSFAFNARMNAISDFHHGGDPTRAFLAFSWCLSVFDRQPEVVGEHHAHSLLWDFKWIVWALPQFPDIPLERTMAVLDDMQRRYQLAGHSLHAVHQHRWLVAHHVGDMAAAQEAYDRMLTAKRDGLSDCASCVPSGQVRHLTSLGRHTEAIEVGEPFKRGGCSEQPQWMLSELLTPYLRTGRFDEAVEAHREGYRRIRDDRHHLDNLAQHLLFCGLTGNLARGLELVERHLSWLERPSSPYAAMEFAASAALVLGRLGAAGRGDLTVSRRSDDGTRRWESTVAEVRDELAGQAREWAARFDVRNGNRHQSDRIEARMSAEPVVEKLPLTVLAGRTTNVAHPAVAALVERVAELTVAGDDAGAARARLEVAYALRDAGRREDAAEAAEEATRTLDRAGLREDAIRARYLLWELYRGHHHHHRAAARAVLRELSQVERMPEGLPPLAEILEQAGESSYGDEGVSYLVAAADRHHAAADPEAELRVLSKALHRLAYAATKDLAWTVLSRVDALTAVTDPPAERASGNDLAAARLLAAADRPAEAIARLDAALERLGPTDLADLRIDALLRRSRLRLRAGEPALAEADARRVLTENADGYGWAAGRELARALRAQGRDREAAEVLAAQDIDPADLDDDEDDDY</sequence>
<dbReference type="EMBL" id="POTX01000103">
    <property type="protein sequence ID" value="PZF94608.1"/>
    <property type="molecule type" value="Genomic_DNA"/>
</dbReference>
<evidence type="ECO:0000313" key="3">
    <source>
        <dbReference type="Proteomes" id="UP000248627"/>
    </source>
</evidence>